<reference evidence="1" key="2">
    <citation type="journal article" date="2015" name="Fish Shellfish Immunol.">
        <title>Early steps in the European eel (Anguilla anguilla)-Vibrio vulnificus interaction in the gills: Role of the RtxA13 toxin.</title>
        <authorList>
            <person name="Callol A."/>
            <person name="Pajuelo D."/>
            <person name="Ebbesson L."/>
            <person name="Teles M."/>
            <person name="MacKenzie S."/>
            <person name="Amaro C."/>
        </authorList>
    </citation>
    <scope>NUCLEOTIDE SEQUENCE</scope>
</reference>
<accession>A0A0E9TPJ1</accession>
<dbReference type="EMBL" id="GBXM01053215">
    <property type="protein sequence ID" value="JAH55362.1"/>
    <property type="molecule type" value="Transcribed_RNA"/>
</dbReference>
<evidence type="ECO:0000313" key="1">
    <source>
        <dbReference type="EMBL" id="JAH55362.1"/>
    </source>
</evidence>
<protein>
    <submittedName>
        <fullName evidence="1">Uncharacterized protein</fullName>
    </submittedName>
</protein>
<name>A0A0E9TPJ1_ANGAN</name>
<reference evidence="1" key="1">
    <citation type="submission" date="2014-11" db="EMBL/GenBank/DDBJ databases">
        <authorList>
            <person name="Amaro Gonzalez C."/>
        </authorList>
    </citation>
    <scope>NUCLEOTIDE SEQUENCE</scope>
</reference>
<organism evidence="1">
    <name type="scientific">Anguilla anguilla</name>
    <name type="common">European freshwater eel</name>
    <name type="synonym">Muraena anguilla</name>
    <dbReference type="NCBI Taxonomy" id="7936"/>
    <lineage>
        <taxon>Eukaryota</taxon>
        <taxon>Metazoa</taxon>
        <taxon>Chordata</taxon>
        <taxon>Craniata</taxon>
        <taxon>Vertebrata</taxon>
        <taxon>Euteleostomi</taxon>
        <taxon>Actinopterygii</taxon>
        <taxon>Neopterygii</taxon>
        <taxon>Teleostei</taxon>
        <taxon>Anguilliformes</taxon>
        <taxon>Anguillidae</taxon>
        <taxon>Anguilla</taxon>
    </lineage>
</organism>
<proteinExistence type="predicted"/>
<dbReference type="AlphaFoldDB" id="A0A0E9TPJ1"/>
<sequence>MLSWFHSHRLDHRKNRFAVATMMILFVGHSSSHRGISITSTHILCL</sequence>